<dbReference type="Proteomes" id="UP000886845">
    <property type="component" value="Unassembled WGS sequence"/>
</dbReference>
<proteinExistence type="predicted"/>
<feature type="non-terminal residue" evidence="1">
    <location>
        <position position="1"/>
    </location>
</feature>
<dbReference type="CDD" id="cd02233">
    <property type="entry name" value="cupin_HNL-like"/>
    <property type="match status" value="1"/>
</dbReference>
<accession>A0A9D1NMN9</accession>
<dbReference type="AlphaFoldDB" id="A0A9D1NMN9"/>
<name>A0A9D1NMN9_9BACT</name>
<dbReference type="SUPFAM" id="SSF51182">
    <property type="entry name" value="RmlC-like cupins"/>
    <property type="match status" value="1"/>
</dbReference>
<comment type="caution">
    <text evidence="1">The sequence shown here is derived from an EMBL/GenBank/DDBJ whole genome shotgun (WGS) entry which is preliminary data.</text>
</comment>
<protein>
    <submittedName>
        <fullName evidence="1">Cupin domain-containing protein</fullName>
    </submittedName>
</protein>
<reference evidence="1" key="2">
    <citation type="journal article" date="2021" name="PeerJ">
        <title>Extensive microbial diversity within the chicken gut microbiome revealed by metagenomics and culture.</title>
        <authorList>
            <person name="Gilroy R."/>
            <person name="Ravi A."/>
            <person name="Getino M."/>
            <person name="Pursley I."/>
            <person name="Horton D.L."/>
            <person name="Alikhan N.F."/>
            <person name="Baker D."/>
            <person name="Gharbi K."/>
            <person name="Hall N."/>
            <person name="Watson M."/>
            <person name="Adriaenssens E.M."/>
            <person name="Foster-Nyarko E."/>
            <person name="Jarju S."/>
            <person name="Secka A."/>
            <person name="Antonio M."/>
            <person name="Oren A."/>
            <person name="Chaudhuri R.R."/>
            <person name="La Ragione R."/>
            <person name="Hildebrand F."/>
            <person name="Pallen M.J."/>
        </authorList>
    </citation>
    <scope>NUCLEOTIDE SEQUENCE</scope>
    <source>
        <strain evidence="1">35461</strain>
    </source>
</reference>
<dbReference type="InterPro" id="IPR011051">
    <property type="entry name" value="RmlC_Cupin_sf"/>
</dbReference>
<reference evidence="1" key="1">
    <citation type="submission" date="2020-10" db="EMBL/GenBank/DDBJ databases">
        <authorList>
            <person name="Gilroy R."/>
        </authorList>
    </citation>
    <scope>NUCLEOTIDE SEQUENCE</scope>
    <source>
        <strain evidence="1">35461</strain>
    </source>
</reference>
<sequence>GQLLICVSGEGRYQERASYARPGRVLLPGDVVEIAPGVEHWHGAAPGSWFQHLAISTNPGSNKTDWLEPVDEAVYRSVGAKREV</sequence>
<dbReference type="Gene3D" id="2.60.120.10">
    <property type="entry name" value="Jelly Rolls"/>
    <property type="match status" value="1"/>
</dbReference>
<gene>
    <name evidence="1" type="ORF">IAC79_05145</name>
</gene>
<organism evidence="1 2">
    <name type="scientific">Candidatus Spyradenecus faecavium</name>
    <dbReference type="NCBI Taxonomy" id="2840947"/>
    <lineage>
        <taxon>Bacteria</taxon>
        <taxon>Pseudomonadati</taxon>
        <taxon>Lentisphaerota</taxon>
        <taxon>Lentisphaeria</taxon>
        <taxon>Lentisphaerales</taxon>
        <taxon>Lentisphaeraceae</taxon>
        <taxon>Lentisphaeraceae incertae sedis</taxon>
        <taxon>Candidatus Spyradenecus</taxon>
    </lineage>
</organism>
<dbReference type="PANTHER" id="PTHR43698:SF1">
    <property type="entry name" value="BLL4564 PROTEIN"/>
    <property type="match status" value="1"/>
</dbReference>
<dbReference type="EMBL" id="DVOR01000163">
    <property type="protein sequence ID" value="HIV09481.1"/>
    <property type="molecule type" value="Genomic_DNA"/>
</dbReference>
<evidence type="ECO:0000313" key="1">
    <source>
        <dbReference type="EMBL" id="HIV09481.1"/>
    </source>
</evidence>
<dbReference type="InterPro" id="IPR014710">
    <property type="entry name" value="RmlC-like_jellyroll"/>
</dbReference>
<dbReference type="PANTHER" id="PTHR43698">
    <property type="entry name" value="RIBD C-TERMINAL DOMAIN CONTAINING PROTEIN"/>
    <property type="match status" value="1"/>
</dbReference>
<evidence type="ECO:0000313" key="2">
    <source>
        <dbReference type="Proteomes" id="UP000886845"/>
    </source>
</evidence>
<dbReference type="InterPro" id="IPR047263">
    <property type="entry name" value="HNL-like_cupin"/>
</dbReference>